<evidence type="ECO:0000313" key="3">
    <source>
        <dbReference type="Proteomes" id="UP001642540"/>
    </source>
</evidence>
<sequence>MLDQDFRAAADLPAEIWEHVFTFLNHSEKDLLICKNVCTSWARILNKIPSTQNWNPWFFKQHTAGAMLTFRHTPGTLFQSKEDISNFLLGVEQRPSEDQHSNPFINSTLIINWRSAPEYQALHQELPDFFKQHGNRVRKLLYFMHESVPQLLESIPQILQSMSHLRSLIIYSHFSDEKMGINMMKKNSFRFPALPPLKHFCELEIMGQGNLFLLKLFVTQYGQQLRSLSFSEVKYDGITEDWSFIVALCPNLVNLKNEDGILQRNLMGLPTSLALKRLAYKLLCKPYYREYEFSNVMNVIAAPFAATLEMICLDLDLVNGIEIDLNAAFLPIMSLPNFPSLNEFVIPFSFFKSPLLPRMQIEKMKNLKKLTFLDTNEKFQNRLVGPVELRETFEMLWSQLSSSVEEISIRSRQFNSELKRHFPVYHKSLRPNHRL</sequence>
<dbReference type="SMART" id="SM00256">
    <property type="entry name" value="FBOX"/>
    <property type="match status" value="1"/>
</dbReference>
<dbReference type="InterPro" id="IPR036047">
    <property type="entry name" value="F-box-like_dom_sf"/>
</dbReference>
<feature type="domain" description="F-box" evidence="1">
    <location>
        <begin position="12"/>
        <end position="54"/>
    </location>
</feature>
<dbReference type="Pfam" id="PF12937">
    <property type="entry name" value="F-box-like"/>
    <property type="match status" value="1"/>
</dbReference>
<evidence type="ECO:0000313" key="2">
    <source>
        <dbReference type="EMBL" id="CAL8132588.1"/>
    </source>
</evidence>
<organism evidence="2 3">
    <name type="scientific">Orchesella dallaii</name>
    <dbReference type="NCBI Taxonomy" id="48710"/>
    <lineage>
        <taxon>Eukaryota</taxon>
        <taxon>Metazoa</taxon>
        <taxon>Ecdysozoa</taxon>
        <taxon>Arthropoda</taxon>
        <taxon>Hexapoda</taxon>
        <taxon>Collembola</taxon>
        <taxon>Entomobryomorpha</taxon>
        <taxon>Entomobryoidea</taxon>
        <taxon>Orchesellidae</taxon>
        <taxon>Orchesellinae</taxon>
        <taxon>Orchesella</taxon>
    </lineage>
</organism>
<dbReference type="CDD" id="cd09917">
    <property type="entry name" value="F-box_SF"/>
    <property type="match status" value="1"/>
</dbReference>
<reference evidence="2 3" key="1">
    <citation type="submission" date="2024-08" db="EMBL/GenBank/DDBJ databases">
        <authorList>
            <person name="Cucini C."/>
            <person name="Frati F."/>
        </authorList>
    </citation>
    <scope>NUCLEOTIDE SEQUENCE [LARGE SCALE GENOMIC DNA]</scope>
</reference>
<dbReference type="Gene3D" id="1.20.1280.50">
    <property type="match status" value="1"/>
</dbReference>
<dbReference type="Proteomes" id="UP001642540">
    <property type="component" value="Unassembled WGS sequence"/>
</dbReference>
<accession>A0ABP1RPQ4</accession>
<gene>
    <name evidence="2" type="ORF">ODALV1_LOCUS24668</name>
</gene>
<dbReference type="SUPFAM" id="SSF81383">
    <property type="entry name" value="F-box domain"/>
    <property type="match status" value="1"/>
</dbReference>
<protein>
    <recommendedName>
        <fullName evidence="1">F-box domain-containing protein</fullName>
    </recommendedName>
</protein>
<name>A0ABP1RPQ4_9HEXA</name>
<evidence type="ECO:0000259" key="1">
    <source>
        <dbReference type="SMART" id="SM00256"/>
    </source>
</evidence>
<dbReference type="EMBL" id="CAXLJM020000092">
    <property type="protein sequence ID" value="CAL8132588.1"/>
    <property type="molecule type" value="Genomic_DNA"/>
</dbReference>
<dbReference type="InterPro" id="IPR001810">
    <property type="entry name" value="F-box_dom"/>
</dbReference>
<comment type="caution">
    <text evidence="2">The sequence shown here is derived from an EMBL/GenBank/DDBJ whole genome shotgun (WGS) entry which is preliminary data.</text>
</comment>
<proteinExistence type="predicted"/>
<keyword evidence="3" id="KW-1185">Reference proteome</keyword>